<evidence type="ECO:0000313" key="5">
    <source>
        <dbReference type="EMBL" id="HIZ30367.1"/>
    </source>
</evidence>
<dbReference type="SUPFAM" id="SSF51182">
    <property type="entry name" value="RmlC-like cupins"/>
    <property type="match status" value="1"/>
</dbReference>
<dbReference type="PANTHER" id="PTHR43280:SF28">
    <property type="entry name" value="HTH-TYPE TRANSCRIPTIONAL ACTIVATOR RHAS"/>
    <property type="match status" value="1"/>
</dbReference>
<feature type="domain" description="HTH araC/xylS-type" evidence="4">
    <location>
        <begin position="196"/>
        <end position="294"/>
    </location>
</feature>
<dbReference type="InterPro" id="IPR011051">
    <property type="entry name" value="RmlC_Cupin_sf"/>
</dbReference>
<evidence type="ECO:0000259" key="4">
    <source>
        <dbReference type="PROSITE" id="PS01124"/>
    </source>
</evidence>
<organism evidence="5 6">
    <name type="scientific">Candidatus Allofournierella merdipullorum</name>
    <dbReference type="NCBI Taxonomy" id="2838595"/>
    <lineage>
        <taxon>Bacteria</taxon>
        <taxon>Bacillati</taxon>
        <taxon>Bacillota</taxon>
        <taxon>Clostridia</taxon>
        <taxon>Eubacteriales</taxon>
        <taxon>Oscillospiraceae</taxon>
        <taxon>Allofournierella</taxon>
    </lineage>
</organism>
<dbReference type="Pfam" id="PF12833">
    <property type="entry name" value="HTH_18"/>
    <property type="match status" value="1"/>
</dbReference>
<dbReference type="SMART" id="SM00342">
    <property type="entry name" value="HTH_ARAC"/>
    <property type="match status" value="1"/>
</dbReference>
<evidence type="ECO:0000256" key="2">
    <source>
        <dbReference type="ARBA" id="ARBA00023125"/>
    </source>
</evidence>
<proteinExistence type="predicted"/>
<accession>A0A9D2IZ88</accession>
<dbReference type="InterPro" id="IPR014710">
    <property type="entry name" value="RmlC-like_jellyroll"/>
</dbReference>
<reference evidence="5" key="2">
    <citation type="submission" date="2021-04" db="EMBL/GenBank/DDBJ databases">
        <authorList>
            <person name="Gilroy R."/>
        </authorList>
    </citation>
    <scope>NUCLEOTIDE SEQUENCE</scope>
    <source>
        <strain evidence="5">ChiGjej4B4-18154</strain>
    </source>
</reference>
<dbReference type="Gene3D" id="1.10.10.60">
    <property type="entry name" value="Homeodomain-like"/>
    <property type="match status" value="1"/>
</dbReference>
<keyword evidence="3" id="KW-0804">Transcription</keyword>
<evidence type="ECO:0000313" key="6">
    <source>
        <dbReference type="Proteomes" id="UP000824035"/>
    </source>
</evidence>
<dbReference type="AlphaFoldDB" id="A0A9D2IZ88"/>
<dbReference type="InterPro" id="IPR018060">
    <property type="entry name" value="HTH_AraC"/>
</dbReference>
<dbReference type="EMBL" id="DXBV01000034">
    <property type="protein sequence ID" value="HIZ30367.1"/>
    <property type="molecule type" value="Genomic_DNA"/>
</dbReference>
<dbReference type="InterPro" id="IPR018062">
    <property type="entry name" value="HTH_AraC-typ_CS"/>
</dbReference>
<dbReference type="InterPro" id="IPR020449">
    <property type="entry name" value="Tscrpt_reg_AraC-type_HTH"/>
</dbReference>
<dbReference type="SUPFAM" id="SSF46689">
    <property type="entry name" value="Homeodomain-like"/>
    <property type="match status" value="2"/>
</dbReference>
<dbReference type="PROSITE" id="PS00041">
    <property type="entry name" value="HTH_ARAC_FAMILY_1"/>
    <property type="match status" value="1"/>
</dbReference>
<gene>
    <name evidence="5" type="ORF">H9813_03920</name>
</gene>
<dbReference type="GO" id="GO:0003700">
    <property type="term" value="F:DNA-binding transcription factor activity"/>
    <property type="evidence" value="ECO:0007669"/>
    <property type="project" value="InterPro"/>
</dbReference>
<keyword evidence="1" id="KW-0805">Transcription regulation</keyword>
<sequence>MPVILDRHLREQIARESNDFPISFFENELSELPNREGPLHWHPDFEIARAERETLEYQVGQERILLQPGDSLFVNGNLLHGVKQVGGDAPDPMPIAVFSGSLIGPESGVLHQKYIAPVAKCASLPFVMFRRQDERCGEVHSLLDELFSCLRLRPVCWEMRVQRLLCSLFEYLFRNLDSLPRCPATRVQLRSQVRVQQMLAYIYEHYEEQVTVDDIARAASVSRSEATRCFQEYMGCSPVSALIRHRLQTAHRLLHDRSVTVQEVCCACGFRSPNYFAHQFRKLYGYTPGHVRGLGE</sequence>
<evidence type="ECO:0000256" key="3">
    <source>
        <dbReference type="ARBA" id="ARBA00023163"/>
    </source>
</evidence>
<dbReference type="Proteomes" id="UP000824035">
    <property type="component" value="Unassembled WGS sequence"/>
</dbReference>
<name>A0A9D2IZ88_9FIRM</name>
<dbReference type="Gene3D" id="2.60.120.10">
    <property type="entry name" value="Jelly Rolls"/>
    <property type="match status" value="1"/>
</dbReference>
<dbReference type="PANTHER" id="PTHR43280">
    <property type="entry name" value="ARAC-FAMILY TRANSCRIPTIONAL REGULATOR"/>
    <property type="match status" value="1"/>
</dbReference>
<dbReference type="PROSITE" id="PS01124">
    <property type="entry name" value="HTH_ARAC_FAMILY_2"/>
    <property type="match status" value="1"/>
</dbReference>
<dbReference type="InterPro" id="IPR009057">
    <property type="entry name" value="Homeodomain-like_sf"/>
</dbReference>
<reference evidence="5" key="1">
    <citation type="journal article" date="2021" name="PeerJ">
        <title>Extensive microbial diversity within the chicken gut microbiome revealed by metagenomics and culture.</title>
        <authorList>
            <person name="Gilroy R."/>
            <person name="Ravi A."/>
            <person name="Getino M."/>
            <person name="Pursley I."/>
            <person name="Horton D.L."/>
            <person name="Alikhan N.F."/>
            <person name="Baker D."/>
            <person name="Gharbi K."/>
            <person name="Hall N."/>
            <person name="Watson M."/>
            <person name="Adriaenssens E.M."/>
            <person name="Foster-Nyarko E."/>
            <person name="Jarju S."/>
            <person name="Secka A."/>
            <person name="Antonio M."/>
            <person name="Oren A."/>
            <person name="Chaudhuri R.R."/>
            <person name="La Ragione R."/>
            <person name="Hildebrand F."/>
            <person name="Pallen M.J."/>
        </authorList>
    </citation>
    <scope>NUCLEOTIDE SEQUENCE</scope>
    <source>
        <strain evidence="5">ChiGjej4B4-18154</strain>
    </source>
</reference>
<protein>
    <submittedName>
        <fullName evidence="5">AraC family transcriptional regulator</fullName>
    </submittedName>
</protein>
<keyword evidence="2" id="KW-0238">DNA-binding</keyword>
<evidence type="ECO:0000256" key="1">
    <source>
        <dbReference type="ARBA" id="ARBA00023015"/>
    </source>
</evidence>
<comment type="caution">
    <text evidence="5">The sequence shown here is derived from an EMBL/GenBank/DDBJ whole genome shotgun (WGS) entry which is preliminary data.</text>
</comment>
<dbReference type="GO" id="GO:0043565">
    <property type="term" value="F:sequence-specific DNA binding"/>
    <property type="evidence" value="ECO:0007669"/>
    <property type="project" value="InterPro"/>
</dbReference>
<dbReference type="PRINTS" id="PR00032">
    <property type="entry name" value="HTHARAC"/>
</dbReference>